<evidence type="ECO:0000313" key="4">
    <source>
        <dbReference type="EMBL" id="STX30341.1"/>
    </source>
</evidence>
<dbReference type="RefSeq" id="WP_058523869.1">
    <property type="nucleotide sequence ID" value="NZ_CAAAHV010000015.1"/>
</dbReference>
<dbReference type="CDD" id="cd03134">
    <property type="entry name" value="GATase1_PfpI_like"/>
    <property type="match status" value="1"/>
</dbReference>
<dbReference type="PROSITE" id="PS51276">
    <property type="entry name" value="PEPTIDASE_C56_PFPI"/>
    <property type="match status" value="1"/>
</dbReference>
<dbReference type="SUPFAM" id="SSF52317">
    <property type="entry name" value="Class I glutamine amidotransferase-like"/>
    <property type="match status" value="1"/>
</dbReference>
<dbReference type="Proteomes" id="UP000255066">
    <property type="component" value="Unassembled WGS sequence"/>
</dbReference>
<keyword evidence="4" id="KW-0326">Glycosidase</keyword>
<dbReference type="NCBIfam" id="TIGR01382">
    <property type="entry name" value="PfpI"/>
    <property type="match status" value="1"/>
</dbReference>
<dbReference type="GO" id="GO:0008233">
    <property type="term" value="F:peptidase activity"/>
    <property type="evidence" value="ECO:0007669"/>
    <property type="project" value="UniProtKB-KW"/>
</dbReference>
<dbReference type="EMBL" id="UGNW01000001">
    <property type="protein sequence ID" value="STX30341.1"/>
    <property type="molecule type" value="Genomic_DNA"/>
</dbReference>
<evidence type="ECO:0000256" key="1">
    <source>
        <dbReference type="ARBA" id="ARBA00008542"/>
    </source>
</evidence>
<dbReference type="GO" id="GO:0006508">
    <property type="term" value="P:proteolysis"/>
    <property type="evidence" value="ECO:0007669"/>
    <property type="project" value="UniProtKB-KW"/>
</dbReference>
<evidence type="ECO:0000259" key="2">
    <source>
        <dbReference type="Pfam" id="PF01965"/>
    </source>
</evidence>
<feature type="domain" description="DJ-1/PfpI" evidence="2">
    <location>
        <begin position="7"/>
        <end position="174"/>
    </location>
</feature>
<organism evidence="4 6">
    <name type="scientific">Legionella birminghamensis</name>
    <dbReference type="NCBI Taxonomy" id="28083"/>
    <lineage>
        <taxon>Bacteria</taxon>
        <taxon>Pseudomonadati</taxon>
        <taxon>Pseudomonadota</taxon>
        <taxon>Gammaproteobacteria</taxon>
        <taxon>Legionellales</taxon>
        <taxon>Legionellaceae</taxon>
        <taxon>Legionella</taxon>
    </lineage>
</organism>
<dbReference type="InterPro" id="IPR002818">
    <property type="entry name" value="DJ-1/PfpI"/>
</dbReference>
<protein>
    <submittedName>
        <fullName evidence="4">Intracellular protease, ThiJ/PfpI family</fullName>
        <ecNumber evidence="4">3.2.-.-</ecNumber>
    </submittedName>
</protein>
<gene>
    <name evidence="4" type="primary">yfkM</name>
    <name evidence="3" type="ORF">Lbir_1834</name>
    <name evidence="4" type="ORF">NCTC12437_00094</name>
</gene>
<dbReference type="STRING" id="28083.Lbir_1834"/>
<dbReference type="PANTHER" id="PTHR42733">
    <property type="entry name" value="DJ-1 PROTEIN"/>
    <property type="match status" value="1"/>
</dbReference>
<keyword evidence="4" id="KW-0378">Hydrolase</keyword>
<keyword evidence="5" id="KW-1185">Reference proteome</keyword>
<name>A0A378I6S0_9GAMM</name>
<reference evidence="3 5" key="1">
    <citation type="submission" date="2015-11" db="EMBL/GenBank/DDBJ databases">
        <title>Genomic analysis of 38 Legionella species identifies large and diverse effector repertoires.</title>
        <authorList>
            <person name="Burstein D."/>
            <person name="Amaro F."/>
            <person name="Zusman T."/>
            <person name="Lifshitz Z."/>
            <person name="Cohen O."/>
            <person name="Gilbert J.A."/>
            <person name="Pupko T."/>
            <person name="Shuman H.A."/>
            <person name="Segal G."/>
        </authorList>
    </citation>
    <scope>NUCLEOTIDE SEQUENCE [LARGE SCALE GENOMIC DNA]</scope>
    <source>
        <strain evidence="3 5">CDC#1407-AL-14</strain>
    </source>
</reference>
<dbReference type="EMBL" id="LNXT01000025">
    <property type="protein sequence ID" value="KTC70251.1"/>
    <property type="molecule type" value="Genomic_DNA"/>
</dbReference>
<evidence type="ECO:0000313" key="3">
    <source>
        <dbReference type="EMBL" id="KTC70251.1"/>
    </source>
</evidence>
<accession>A0A378I6S0</accession>
<dbReference type="PANTHER" id="PTHR42733:SF12">
    <property type="entry name" value="PROTEINASE"/>
    <property type="match status" value="1"/>
</dbReference>
<dbReference type="Pfam" id="PF01965">
    <property type="entry name" value="DJ-1_PfpI"/>
    <property type="match status" value="1"/>
</dbReference>
<dbReference type="Gene3D" id="3.40.50.880">
    <property type="match status" value="1"/>
</dbReference>
<dbReference type="InterPro" id="IPR006286">
    <property type="entry name" value="C56_PfpI-like"/>
</dbReference>
<dbReference type="InterPro" id="IPR029062">
    <property type="entry name" value="Class_I_gatase-like"/>
</dbReference>
<dbReference type="GO" id="GO:0016798">
    <property type="term" value="F:hydrolase activity, acting on glycosyl bonds"/>
    <property type="evidence" value="ECO:0007669"/>
    <property type="project" value="UniProtKB-KW"/>
</dbReference>
<keyword evidence="4" id="KW-0645">Protease</keyword>
<sequence>MNKLQGKKIAILAANGFEQVEMEEPRKALEDEGAETFLISPEKDEVQGWHHFEKGDKFPVDVPLNEAKSENFDALLLPGGVINPDQLRLYPEAAAFVKALNEQQKPIAAICHGPWLLINAELAKGRKMTSWLSVKTDLINAGAEWVDEPVVCDKDILTSRKPADIPKFNEAMIQLFE</sequence>
<reference evidence="4 6" key="2">
    <citation type="submission" date="2018-06" db="EMBL/GenBank/DDBJ databases">
        <authorList>
            <consortium name="Pathogen Informatics"/>
            <person name="Doyle S."/>
        </authorList>
    </citation>
    <scope>NUCLEOTIDE SEQUENCE [LARGE SCALE GENOMIC DNA]</scope>
    <source>
        <strain evidence="4 6">NCTC12437</strain>
    </source>
</reference>
<evidence type="ECO:0000313" key="6">
    <source>
        <dbReference type="Proteomes" id="UP000255066"/>
    </source>
</evidence>
<comment type="similarity">
    <text evidence="1">Belongs to the peptidase C56 family.</text>
</comment>
<proteinExistence type="inferred from homology"/>
<dbReference type="Proteomes" id="UP000054735">
    <property type="component" value="Unassembled WGS sequence"/>
</dbReference>
<evidence type="ECO:0000313" key="5">
    <source>
        <dbReference type="Proteomes" id="UP000054735"/>
    </source>
</evidence>
<dbReference type="OrthoDB" id="9792284at2"/>
<dbReference type="EC" id="3.2.-.-" evidence="4"/>
<dbReference type="AlphaFoldDB" id="A0A378I6S0"/>